<reference evidence="1" key="1">
    <citation type="journal article" date="2020" name="J. Eukaryot. Microbiol.">
        <title>De novo Sequencing, Assembly and Annotation of the Transcriptome for the Free-Living Testate Amoeba Arcella intermedia.</title>
        <authorList>
            <person name="Ribeiro G.M."/>
            <person name="Porfirio-Sousa A.L."/>
            <person name="Maurer-Alcala X.X."/>
            <person name="Katz L.A."/>
            <person name="Lahr D.J.G."/>
        </authorList>
    </citation>
    <scope>NUCLEOTIDE SEQUENCE</scope>
</reference>
<protein>
    <submittedName>
        <fullName evidence="1">Uncharacterized protein</fullName>
    </submittedName>
</protein>
<accession>A0A6B2LD34</accession>
<proteinExistence type="predicted"/>
<dbReference type="AlphaFoldDB" id="A0A6B2LD34"/>
<name>A0A6B2LD34_9EUKA</name>
<organism evidence="1">
    <name type="scientific">Arcella intermedia</name>
    <dbReference type="NCBI Taxonomy" id="1963864"/>
    <lineage>
        <taxon>Eukaryota</taxon>
        <taxon>Amoebozoa</taxon>
        <taxon>Tubulinea</taxon>
        <taxon>Elardia</taxon>
        <taxon>Arcellinida</taxon>
        <taxon>Sphaerothecina</taxon>
        <taxon>Arcellidae</taxon>
        <taxon>Arcella</taxon>
    </lineage>
</organism>
<dbReference type="EMBL" id="GIBP01005935">
    <property type="protein sequence ID" value="NDV34904.1"/>
    <property type="molecule type" value="Transcribed_RNA"/>
</dbReference>
<sequence length="224" mass="23741">MNPIKNLHSVVPHLLPDFRGMILNHLIVILPLLIQQKPPPLVGRAEHPPHHALRARLRAARKVLGEELSGVAHKGREVARKVRVDHPGGGVEEGDRRVPQGELLDHEVVVESAGLRSLGHAVVRLEGEVPVVHEGALRGPEDRHDLRGVLGPLCGGLEKAEELPDRAEAGVVVEGHLVVEAFGGLLPAAEAEHAGGEDEVVEAVQGGLDLGGEAAGVFDGSEVH</sequence>
<evidence type="ECO:0000313" key="1">
    <source>
        <dbReference type="EMBL" id="NDV34904.1"/>
    </source>
</evidence>